<accession>A0A9X1QV83</accession>
<protein>
    <submittedName>
        <fullName evidence="3">DNA-processing protein DprA</fullName>
    </submittedName>
</protein>
<dbReference type="Pfam" id="PF02481">
    <property type="entry name" value="DNA_processg_A"/>
    <property type="match status" value="1"/>
</dbReference>
<evidence type="ECO:0000259" key="2">
    <source>
        <dbReference type="Pfam" id="PF02481"/>
    </source>
</evidence>
<reference evidence="3" key="1">
    <citation type="submission" date="2021-09" db="EMBL/GenBank/DDBJ databases">
        <title>Genome of Aequorivita sp. strain F47161.</title>
        <authorList>
            <person name="Wang Y."/>
        </authorList>
    </citation>
    <scope>NUCLEOTIDE SEQUENCE</scope>
    <source>
        <strain evidence="3">F47161</strain>
    </source>
</reference>
<gene>
    <name evidence="3" type="ORF">K8089_10050</name>
</gene>
<keyword evidence="4" id="KW-1185">Reference proteome</keyword>
<dbReference type="InterPro" id="IPR057666">
    <property type="entry name" value="DrpA_SLOG"/>
</dbReference>
<dbReference type="SUPFAM" id="SSF102405">
    <property type="entry name" value="MCP/YpsA-like"/>
    <property type="match status" value="1"/>
</dbReference>
<evidence type="ECO:0000256" key="1">
    <source>
        <dbReference type="ARBA" id="ARBA00006525"/>
    </source>
</evidence>
<dbReference type="GO" id="GO:0009294">
    <property type="term" value="P:DNA-mediated transformation"/>
    <property type="evidence" value="ECO:0007669"/>
    <property type="project" value="InterPro"/>
</dbReference>
<sequence length="430" mass="48997">MISERTKAILLLTSYFSKDLDKVNKPLSISEWNRVVRWLQSKDLKPEDLLTIDLNKLLKFWADKTIFKDRIIGLLERKMALAIKLEKWSKAGIWIINRGDSDYPESIKNKLRDKVPPILYGIGDRSILNRDFIGIVGSRHIDEEDINSTKKIVQQIKDQKYGVVSGGAKGIDEHSMDHILQLNGYALGVLADSLIKKSSSNIYRKFIIDNKLTLISPYNPEAGFNVGNAMGRNKLIYVISQATVIVKSDTKGGTWEGANENLKNSWVPTWVAVSNDGKNKGNAQIVKLGGKWLSKDFRFDIKKLVDSKTMPSPKQESLFAYIENESDSNLVKENKIKLEILKTSKQSKNRVVELNYNEASLFDFFVIRLWQNFSGKNIDRKEIIEAFNLTPKQVDVWLKKGVEEGYIIKISKPVHYILNPDIQLKLVPSV</sequence>
<dbReference type="EMBL" id="JAIRBA010000018">
    <property type="protein sequence ID" value="MCG2419365.1"/>
    <property type="molecule type" value="Genomic_DNA"/>
</dbReference>
<comment type="similarity">
    <text evidence="1">Belongs to the DprA/Smf family.</text>
</comment>
<dbReference type="Proteomes" id="UP001139461">
    <property type="component" value="Unassembled WGS sequence"/>
</dbReference>
<comment type="caution">
    <text evidence="3">The sequence shown here is derived from an EMBL/GenBank/DDBJ whole genome shotgun (WGS) entry which is preliminary data.</text>
</comment>
<proteinExistence type="inferred from homology"/>
<dbReference type="AlphaFoldDB" id="A0A9X1QV83"/>
<evidence type="ECO:0000313" key="3">
    <source>
        <dbReference type="EMBL" id="MCG2419365.1"/>
    </source>
</evidence>
<dbReference type="RefSeq" id="WP_237603154.1">
    <property type="nucleotide sequence ID" value="NZ_JAIRBA010000018.1"/>
</dbReference>
<dbReference type="PANTHER" id="PTHR43022">
    <property type="entry name" value="PROTEIN SMF"/>
    <property type="match status" value="1"/>
</dbReference>
<evidence type="ECO:0000313" key="4">
    <source>
        <dbReference type="Proteomes" id="UP001139461"/>
    </source>
</evidence>
<feature type="domain" description="Smf/DprA SLOG" evidence="2">
    <location>
        <begin position="95"/>
        <end position="293"/>
    </location>
</feature>
<dbReference type="PANTHER" id="PTHR43022:SF1">
    <property type="entry name" value="PROTEIN SMF"/>
    <property type="match status" value="1"/>
</dbReference>
<name>A0A9X1QV83_9FLAO</name>
<organism evidence="3 4">
    <name type="scientific">Aequorivita vitellina</name>
    <dbReference type="NCBI Taxonomy" id="2874475"/>
    <lineage>
        <taxon>Bacteria</taxon>
        <taxon>Pseudomonadati</taxon>
        <taxon>Bacteroidota</taxon>
        <taxon>Flavobacteriia</taxon>
        <taxon>Flavobacteriales</taxon>
        <taxon>Flavobacteriaceae</taxon>
        <taxon>Aequorivita</taxon>
    </lineage>
</organism>
<dbReference type="Gene3D" id="3.40.50.450">
    <property type="match status" value="1"/>
</dbReference>
<dbReference type="InterPro" id="IPR003488">
    <property type="entry name" value="DprA"/>
</dbReference>